<keyword evidence="13" id="KW-1185">Reference proteome</keyword>
<sequence length="437" mass="48322">MEELNKRGRVFNESDIPAMTKRVYARLQHALDVKELRSLFLPMLNELQSVEEHDPAKNEMRQQYCSNIVKPILCRAAVAWEVDKPFVIETIEVAPPKANEVRIKITHSSICRTDLGALTKPSIWTKFPIVLGHEAAGVVESIGEGVTTVKPGDHVIPVFLPQCKECYACKKNKTNLCDAYTKPEAKAAQNIPYTMRDGTTRFTCKGQPVYQFFATSTFSEYSVVPEIQVAKINPEAPLDKVCLIGCGIGTGYGSAVNTARVEKGSTCAVWGLGAVGLAAVMGCRNAGASRIIGIDTNPDKFPLAKKFGMTEGMNPNDYDKPIQEVLIDLTDGGLDHTLECIGNNNTMRAALESTRKGWGISVAVGVYWHDISTHAFQLLSGRTWTGALYGDWKSRDDVPKLVESYMKKEILVDEFITHRMTLDKINEAFDLLKAGEW</sequence>
<evidence type="ECO:0000256" key="5">
    <source>
        <dbReference type="ARBA" id="ARBA00023027"/>
    </source>
</evidence>
<dbReference type="InterPro" id="IPR013149">
    <property type="entry name" value="ADH-like_C"/>
</dbReference>
<name>A0AA88XM81_PINIB</name>
<evidence type="ECO:0000256" key="8">
    <source>
        <dbReference type="ARBA" id="ARBA00074845"/>
    </source>
</evidence>
<evidence type="ECO:0000313" key="12">
    <source>
        <dbReference type="EMBL" id="KAK3087931.1"/>
    </source>
</evidence>
<evidence type="ECO:0000256" key="6">
    <source>
        <dbReference type="ARBA" id="ARBA00055159"/>
    </source>
</evidence>
<dbReference type="FunFam" id="3.90.180.10:FF:000007">
    <property type="entry name" value="Alcohol dehydrogenase 6"/>
    <property type="match status" value="1"/>
</dbReference>
<keyword evidence="4" id="KW-0560">Oxidoreductase</keyword>
<evidence type="ECO:0000256" key="9">
    <source>
        <dbReference type="RuleBase" id="RU361277"/>
    </source>
</evidence>
<dbReference type="Gene3D" id="3.40.50.720">
    <property type="entry name" value="NAD(P)-binding Rossmann-like Domain"/>
    <property type="match status" value="1"/>
</dbReference>
<evidence type="ECO:0000256" key="3">
    <source>
        <dbReference type="ARBA" id="ARBA00022833"/>
    </source>
</evidence>
<comment type="function">
    <text evidence="6">Alcohol dehydrogenase. Catalyzes the NAD-dependent oxidation of primary alcohols to the corresponding aldehydes. Oxidizes secondary alcohols to the corresponding ketones.</text>
</comment>
<evidence type="ECO:0000313" key="13">
    <source>
        <dbReference type="Proteomes" id="UP001186944"/>
    </source>
</evidence>
<dbReference type="GO" id="GO:0005829">
    <property type="term" value="C:cytosol"/>
    <property type="evidence" value="ECO:0007669"/>
    <property type="project" value="TreeGrafter"/>
</dbReference>
<dbReference type="EMBL" id="VSWD01000011">
    <property type="protein sequence ID" value="KAK3087931.1"/>
    <property type="molecule type" value="Genomic_DNA"/>
</dbReference>
<comment type="cofactor">
    <cofactor evidence="1 9">
        <name>Zn(2+)</name>
        <dbReference type="ChEBI" id="CHEBI:29105"/>
    </cofactor>
</comment>
<evidence type="ECO:0000259" key="11">
    <source>
        <dbReference type="Pfam" id="PF08240"/>
    </source>
</evidence>
<dbReference type="AlphaFoldDB" id="A0AA88XM81"/>
<dbReference type="GO" id="GO:0008270">
    <property type="term" value="F:zinc ion binding"/>
    <property type="evidence" value="ECO:0007669"/>
    <property type="project" value="InterPro"/>
</dbReference>
<reference evidence="12" key="1">
    <citation type="submission" date="2019-08" db="EMBL/GenBank/DDBJ databases">
        <title>The improved chromosome-level genome for the pearl oyster Pinctada fucata martensii using PacBio sequencing and Hi-C.</title>
        <authorList>
            <person name="Zheng Z."/>
        </authorList>
    </citation>
    <scope>NUCLEOTIDE SEQUENCE</scope>
    <source>
        <strain evidence="12">ZZ-2019</strain>
        <tissue evidence="12">Adductor muscle</tissue>
    </source>
</reference>
<dbReference type="GO" id="GO:0004022">
    <property type="term" value="F:alcohol dehydrogenase (NAD+) activity"/>
    <property type="evidence" value="ECO:0007669"/>
    <property type="project" value="UniProtKB-ARBA"/>
</dbReference>
<dbReference type="InterPro" id="IPR013154">
    <property type="entry name" value="ADH-like_N"/>
</dbReference>
<dbReference type="SUPFAM" id="SSF51735">
    <property type="entry name" value="NAD(P)-binding Rossmann-fold domains"/>
    <property type="match status" value="1"/>
</dbReference>
<dbReference type="PROSITE" id="PS00059">
    <property type="entry name" value="ADH_ZINC"/>
    <property type="match status" value="1"/>
</dbReference>
<dbReference type="InterPro" id="IPR002328">
    <property type="entry name" value="ADH_Zn_CS"/>
</dbReference>
<dbReference type="FunFam" id="3.40.50.720:FF:000003">
    <property type="entry name" value="S-(hydroxymethyl)glutathione dehydrogenase"/>
    <property type="match status" value="1"/>
</dbReference>
<dbReference type="Proteomes" id="UP001186944">
    <property type="component" value="Unassembled WGS sequence"/>
</dbReference>
<keyword evidence="3 9" id="KW-0862">Zinc</keyword>
<dbReference type="InterPro" id="IPR011032">
    <property type="entry name" value="GroES-like_sf"/>
</dbReference>
<dbReference type="GO" id="GO:0046294">
    <property type="term" value="P:formaldehyde catabolic process"/>
    <property type="evidence" value="ECO:0007669"/>
    <property type="project" value="TreeGrafter"/>
</dbReference>
<feature type="domain" description="Alcohol dehydrogenase-like N-terminal" evidence="11">
    <location>
        <begin position="98"/>
        <end position="232"/>
    </location>
</feature>
<evidence type="ECO:0000256" key="7">
    <source>
        <dbReference type="ARBA" id="ARBA00061014"/>
    </source>
</evidence>
<accession>A0AA88XM81</accession>
<dbReference type="InterPro" id="IPR036291">
    <property type="entry name" value="NAD(P)-bd_dom_sf"/>
</dbReference>
<comment type="similarity">
    <text evidence="7">Belongs to the zinc-containing alcohol dehydrogenase family. Class-V subfamily.</text>
</comment>
<evidence type="ECO:0000259" key="10">
    <source>
        <dbReference type="Pfam" id="PF00107"/>
    </source>
</evidence>
<dbReference type="PANTHER" id="PTHR43880:SF12">
    <property type="entry name" value="ALCOHOL DEHYDROGENASE CLASS-3"/>
    <property type="match status" value="1"/>
</dbReference>
<evidence type="ECO:0000256" key="1">
    <source>
        <dbReference type="ARBA" id="ARBA00001947"/>
    </source>
</evidence>
<dbReference type="PANTHER" id="PTHR43880">
    <property type="entry name" value="ALCOHOL DEHYDROGENASE"/>
    <property type="match status" value="1"/>
</dbReference>
<comment type="caution">
    <text evidence="12">The sequence shown here is derived from an EMBL/GenBank/DDBJ whole genome shotgun (WGS) entry which is preliminary data.</text>
</comment>
<gene>
    <name evidence="12" type="ORF">FSP39_012571</name>
</gene>
<evidence type="ECO:0000256" key="4">
    <source>
        <dbReference type="ARBA" id="ARBA00023002"/>
    </source>
</evidence>
<evidence type="ECO:0000256" key="2">
    <source>
        <dbReference type="ARBA" id="ARBA00022723"/>
    </source>
</evidence>
<dbReference type="SUPFAM" id="SSF50129">
    <property type="entry name" value="GroES-like"/>
    <property type="match status" value="1"/>
</dbReference>
<organism evidence="12 13">
    <name type="scientific">Pinctada imbricata</name>
    <name type="common">Atlantic pearl-oyster</name>
    <name type="synonym">Pinctada martensii</name>
    <dbReference type="NCBI Taxonomy" id="66713"/>
    <lineage>
        <taxon>Eukaryota</taxon>
        <taxon>Metazoa</taxon>
        <taxon>Spiralia</taxon>
        <taxon>Lophotrochozoa</taxon>
        <taxon>Mollusca</taxon>
        <taxon>Bivalvia</taxon>
        <taxon>Autobranchia</taxon>
        <taxon>Pteriomorphia</taxon>
        <taxon>Pterioida</taxon>
        <taxon>Pterioidea</taxon>
        <taxon>Pteriidae</taxon>
        <taxon>Pinctada</taxon>
    </lineage>
</organism>
<keyword evidence="5" id="KW-0520">NAD</keyword>
<protein>
    <recommendedName>
        <fullName evidence="8">Alcohol dehydrogenase 6</fullName>
    </recommendedName>
</protein>
<dbReference type="Gene3D" id="3.90.180.10">
    <property type="entry name" value="Medium-chain alcohol dehydrogenases, catalytic domain"/>
    <property type="match status" value="1"/>
</dbReference>
<dbReference type="GO" id="GO:0051903">
    <property type="term" value="F:S-(hydroxymethyl)glutathione dehydrogenase [NAD(P)+] activity"/>
    <property type="evidence" value="ECO:0007669"/>
    <property type="project" value="TreeGrafter"/>
</dbReference>
<dbReference type="Pfam" id="PF08240">
    <property type="entry name" value="ADH_N"/>
    <property type="match status" value="1"/>
</dbReference>
<keyword evidence="2 9" id="KW-0479">Metal-binding</keyword>
<proteinExistence type="inferred from homology"/>
<dbReference type="Pfam" id="PF00107">
    <property type="entry name" value="ADH_zinc_N"/>
    <property type="match status" value="1"/>
</dbReference>
<feature type="domain" description="Alcohol dehydrogenase-like C-terminal" evidence="10">
    <location>
        <begin position="274"/>
        <end position="403"/>
    </location>
</feature>